<dbReference type="InterPro" id="IPR027417">
    <property type="entry name" value="P-loop_NTPase"/>
</dbReference>
<dbReference type="CDD" id="cd03216">
    <property type="entry name" value="ABC_Carb_Monos_I"/>
    <property type="match status" value="1"/>
</dbReference>
<dbReference type="PANTHER" id="PTHR43790">
    <property type="entry name" value="CARBOHYDRATE TRANSPORT ATP-BINDING PROTEIN MG119-RELATED"/>
    <property type="match status" value="1"/>
</dbReference>
<dbReference type="GO" id="GO:0005524">
    <property type="term" value="F:ATP binding"/>
    <property type="evidence" value="ECO:0007669"/>
    <property type="project" value="UniProtKB-KW"/>
</dbReference>
<keyword evidence="8" id="KW-0472">Membrane</keyword>
<protein>
    <submittedName>
        <fullName evidence="10">ABC transporter ATP-binding protein</fullName>
    </submittedName>
</protein>
<evidence type="ECO:0000256" key="6">
    <source>
        <dbReference type="ARBA" id="ARBA00022840"/>
    </source>
</evidence>
<dbReference type="PROSITE" id="PS50893">
    <property type="entry name" value="ABC_TRANSPORTER_2"/>
    <property type="match status" value="2"/>
</dbReference>
<evidence type="ECO:0000259" key="9">
    <source>
        <dbReference type="PROSITE" id="PS50893"/>
    </source>
</evidence>
<keyword evidence="2" id="KW-0813">Transport</keyword>
<sequence length="523" mass="58047">MEQDIKGKGEILRLENIEKIYPNGVMANKGINFSVLEGEIHALSGENGAGKSTLMKIIFGEEQPSSGKIFIHGEEKVISSSEVAIDLGIGMVHQHFMLVPSLTVTENIILGMEPCKRGFIDMESACRRVEELSQKYNLLIDPKAKIRDLTVGQKQKVEILKILYRGAKLLIFDEPTAVLTPQETEELFVQLKTLKKAGYTIIFISHKLNEVKELCDRISIIRQGRFMGVFHVSDVTEQDISNLMVGREVLLTTEKEPAKPGNILLSVQNLSFYAESNKAILDKLSFDLREGEILGIAGVEGNGQRELVEALTGLLKYQEGSIKVQGKNIQKASVQEIRKLSVAHIPEDRMITGMAHSLSILENALSDKMNLPRFSKRGILKEKELKKYGEEITRDYQIFCKNPDVRIDSLSGGNIQKVVLARELSSSPKIIIANQPTRGVDVGATEFIRKRLIGMRDNGSCVLLISSDLNEILGLSDSLIVLHEGKIAAYFSDTSSISEKDLGAYMLGIQKQSETEIREAVHG</sequence>
<feature type="domain" description="ABC transporter" evidence="9">
    <location>
        <begin position="12"/>
        <end position="248"/>
    </location>
</feature>
<evidence type="ECO:0000256" key="5">
    <source>
        <dbReference type="ARBA" id="ARBA00022741"/>
    </source>
</evidence>
<dbReference type="SUPFAM" id="SSF52540">
    <property type="entry name" value="P-loop containing nucleoside triphosphate hydrolases"/>
    <property type="match status" value="2"/>
</dbReference>
<keyword evidence="5" id="KW-0547">Nucleotide-binding</keyword>
<dbReference type="Pfam" id="PF00005">
    <property type="entry name" value="ABC_tran"/>
    <property type="match status" value="2"/>
</dbReference>
<evidence type="ECO:0000256" key="7">
    <source>
        <dbReference type="ARBA" id="ARBA00022967"/>
    </source>
</evidence>
<keyword evidence="3" id="KW-1003">Cell membrane</keyword>
<dbReference type="PROSITE" id="PS00211">
    <property type="entry name" value="ABC_TRANSPORTER_1"/>
    <property type="match status" value="1"/>
</dbReference>
<dbReference type="PANTHER" id="PTHR43790:SF4">
    <property type="entry name" value="GUANOSINE IMPORT ATP-BINDING PROTEIN NUPO"/>
    <property type="match status" value="1"/>
</dbReference>
<feature type="domain" description="ABC transporter" evidence="9">
    <location>
        <begin position="265"/>
        <end position="509"/>
    </location>
</feature>
<dbReference type="EMBL" id="JABZRB010000248">
    <property type="protein sequence ID" value="MBF1305739.1"/>
    <property type="molecule type" value="Genomic_DNA"/>
</dbReference>
<evidence type="ECO:0000256" key="2">
    <source>
        <dbReference type="ARBA" id="ARBA00022448"/>
    </source>
</evidence>
<comment type="caution">
    <text evidence="10">The sequence shown here is derived from an EMBL/GenBank/DDBJ whole genome shotgun (WGS) entry which is preliminary data.</text>
</comment>
<evidence type="ECO:0000256" key="3">
    <source>
        <dbReference type="ARBA" id="ARBA00022475"/>
    </source>
</evidence>
<proteinExistence type="predicted"/>
<dbReference type="Gene3D" id="3.40.50.300">
    <property type="entry name" value="P-loop containing nucleotide triphosphate hydrolases"/>
    <property type="match status" value="2"/>
</dbReference>
<evidence type="ECO:0000256" key="8">
    <source>
        <dbReference type="ARBA" id="ARBA00023136"/>
    </source>
</evidence>
<keyword evidence="4" id="KW-0677">Repeat</keyword>
<dbReference type="GO" id="GO:0005886">
    <property type="term" value="C:plasma membrane"/>
    <property type="evidence" value="ECO:0007669"/>
    <property type="project" value="UniProtKB-SubCell"/>
</dbReference>
<dbReference type="GO" id="GO:0016887">
    <property type="term" value="F:ATP hydrolysis activity"/>
    <property type="evidence" value="ECO:0007669"/>
    <property type="project" value="InterPro"/>
</dbReference>
<dbReference type="FunFam" id="3.40.50.300:FF:000127">
    <property type="entry name" value="Ribose import ATP-binding protein RbsA"/>
    <property type="match status" value="1"/>
</dbReference>
<dbReference type="Proteomes" id="UP000780721">
    <property type="component" value="Unassembled WGS sequence"/>
</dbReference>
<dbReference type="SMART" id="SM00382">
    <property type="entry name" value="AAA"/>
    <property type="match status" value="1"/>
</dbReference>
<evidence type="ECO:0000256" key="4">
    <source>
        <dbReference type="ARBA" id="ARBA00022737"/>
    </source>
</evidence>
<keyword evidence="7" id="KW-1278">Translocase</keyword>
<name>A0A930H418_9FIRM</name>
<dbReference type="InterPro" id="IPR003439">
    <property type="entry name" value="ABC_transporter-like_ATP-bd"/>
</dbReference>
<organism evidence="10 11">
    <name type="scientific">Oribacterium sinus</name>
    <dbReference type="NCBI Taxonomy" id="237576"/>
    <lineage>
        <taxon>Bacteria</taxon>
        <taxon>Bacillati</taxon>
        <taxon>Bacillota</taxon>
        <taxon>Clostridia</taxon>
        <taxon>Lachnospirales</taxon>
        <taxon>Lachnospiraceae</taxon>
        <taxon>Oribacterium</taxon>
    </lineage>
</organism>
<evidence type="ECO:0000256" key="1">
    <source>
        <dbReference type="ARBA" id="ARBA00004202"/>
    </source>
</evidence>
<evidence type="ECO:0000313" key="11">
    <source>
        <dbReference type="Proteomes" id="UP000780721"/>
    </source>
</evidence>
<dbReference type="InterPro" id="IPR050107">
    <property type="entry name" value="ABC_carbohydrate_import_ATPase"/>
</dbReference>
<dbReference type="InterPro" id="IPR003593">
    <property type="entry name" value="AAA+_ATPase"/>
</dbReference>
<evidence type="ECO:0000313" key="10">
    <source>
        <dbReference type="EMBL" id="MBF1305739.1"/>
    </source>
</evidence>
<keyword evidence="6 10" id="KW-0067">ATP-binding</keyword>
<comment type="subcellular location">
    <subcellularLocation>
        <location evidence="1">Cell membrane</location>
        <topology evidence="1">Peripheral membrane protein</topology>
    </subcellularLocation>
</comment>
<dbReference type="InterPro" id="IPR017871">
    <property type="entry name" value="ABC_transporter-like_CS"/>
</dbReference>
<dbReference type="CDD" id="cd03215">
    <property type="entry name" value="ABC_Carb_Monos_II"/>
    <property type="match status" value="1"/>
</dbReference>
<reference evidence="10" key="1">
    <citation type="submission" date="2020-04" db="EMBL/GenBank/DDBJ databases">
        <title>Deep metagenomics examines the oral microbiome during advanced dental caries in children, revealing novel taxa and co-occurrences with host molecules.</title>
        <authorList>
            <person name="Baker J.L."/>
            <person name="Morton J.T."/>
            <person name="Dinis M."/>
            <person name="Alvarez R."/>
            <person name="Tran N.C."/>
            <person name="Knight R."/>
            <person name="Edlund A."/>
        </authorList>
    </citation>
    <scope>NUCLEOTIDE SEQUENCE</scope>
    <source>
        <strain evidence="10">JCVI_48_bin.5</strain>
    </source>
</reference>
<accession>A0A930H418</accession>
<gene>
    <name evidence="10" type="ORF">HXM91_07820</name>
</gene>
<dbReference type="AlphaFoldDB" id="A0A930H418"/>